<protein>
    <submittedName>
        <fullName evidence="1">Uncharacterized protein</fullName>
    </submittedName>
</protein>
<evidence type="ECO:0000313" key="2">
    <source>
        <dbReference type="Proteomes" id="UP001218218"/>
    </source>
</evidence>
<comment type="caution">
    <text evidence="1">The sequence shown here is derived from an EMBL/GenBank/DDBJ whole genome shotgun (WGS) entry which is preliminary data.</text>
</comment>
<accession>A0AAD7A4V5</accession>
<evidence type="ECO:0000313" key="1">
    <source>
        <dbReference type="EMBL" id="KAJ7349424.1"/>
    </source>
</evidence>
<dbReference type="AlphaFoldDB" id="A0AAD7A4V5"/>
<keyword evidence="2" id="KW-1185">Reference proteome</keyword>
<dbReference type="Proteomes" id="UP001218218">
    <property type="component" value="Unassembled WGS sequence"/>
</dbReference>
<sequence>MSDQTQWPSSDTVQFMRLPAKQEPKAVVIAEPVIAQIISAQPNFPLAVENPLESTYQIRATANMGLGMFRFSSINSTAEELEAAFDVALDYMRVEDRVTYRKLAHTCLHNSQAAGNLLPSNPPGGPNERWTIGDYRDFDFPTFSFVVRAVREIKAGEEITTRHCDLEAPKETHISYPMLLDISGRLAKMLGNEELVASQNGKAEMFYQMRAWLTRKDIVRRAAALGNVLFRGLRAYVQRFGTN</sequence>
<name>A0AAD7A4V5_9AGAR</name>
<reference evidence="1" key="1">
    <citation type="submission" date="2023-03" db="EMBL/GenBank/DDBJ databases">
        <title>Massive genome expansion in bonnet fungi (Mycena s.s.) driven by repeated elements and novel gene families across ecological guilds.</title>
        <authorList>
            <consortium name="Lawrence Berkeley National Laboratory"/>
            <person name="Harder C.B."/>
            <person name="Miyauchi S."/>
            <person name="Viragh M."/>
            <person name="Kuo A."/>
            <person name="Thoen E."/>
            <person name="Andreopoulos B."/>
            <person name="Lu D."/>
            <person name="Skrede I."/>
            <person name="Drula E."/>
            <person name="Henrissat B."/>
            <person name="Morin E."/>
            <person name="Kohler A."/>
            <person name="Barry K."/>
            <person name="LaButti K."/>
            <person name="Morin E."/>
            <person name="Salamov A."/>
            <person name="Lipzen A."/>
            <person name="Mereny Z."/>
            <person name="Hegedus B."/>
            <person name="Baldrian P."/>
            <person name="Stursova M."/>
            <person name="Weitz H."/>
            <person name="Taylor A."/>
            <person name="Grigoriev I.V."/>
            <person name="Nagy L.G."/>
            <person name="Martin F."/>
            <person name="Kauserud H."/>
        </authorList>
    </citation>
    <scope>NUCLEOTIDE SEQUENCE</scope>
    <source>
        <strain evidence="1">CBHHK002</strain>
    </source>
</reference>
<proteinExistence type="predicted"/>
<dbReference type="EMBL" id="JARIHO010000016">
    <property type="protein sequence ID" value="KAJ7349424.1"/>
    <property type="molecule type" value="Genomic_DNA"/>
</dbReference>
<gene>
    <name evidence="1" type="ORF">DFH08DRAFT_936266</name>
</gene>
<organism evidence="1 2">
    <name type="scientific">Mycena albidolilacea</name>
    <dbReference type="NCBI Taxonomy" id="1033008"/>
    <lineage>
        <taxon>Eukaryota</taxon>
        <taxon>Fungi</taxon>
        <taxon>Dikarya</taxon>
        <taxon>Basidiomycota</taxon>
        <taxon>Agaricomycotina</taxon>
        <taxon>Agaricomycetes</taxon>
        <taxon>Agaricomycetidae</taxon>
        <taxon>Agaricales</taxon>
        <taxon>Marasmiineae</taxon>
        <taxon>Mycenaceae</taxon>
        <taxon>Mycena</taxon>
    </lineage>
</organism>